<evidence type="ECO:0000259" key="2">
    <source>
        <dbReference type="Pfam" id="PF02230"/>
    </source>
</evidence>
<dbReference type="InterPro" id="IPR050955">
    <property type="entry name" value="Plant_Biomass_Hydrol_Est"/>
</dbReference>
<dbReference type="Proteomes" id="UP000051020">
    <property type="component" value="Unassembled WGS sequence"/>
</dbReference>
<evidence type="ECO:0000313" key="4">
    <source>
        <dbReference type="Proteomes" id="UP000051020"/>
    </source>
</evidence>
<name>A0A837R815_LACPE</name>
<dbReference type="Pfam" id="PF02230">
    <property type="entry name" value="Abhydrolase_2"/>
    <property type="match status" value="1"/>
</dbReference>
<sequence>MPSKIIYNCEVINAGYYVTSADLLGETGEQLTESHLRFEVNGHKIGIKSLLKVGRKIHIEFEETRALSLLNFDVKKFVNEFYYPQVNLKVCNQNTVQYEVIFKDDDYLADFDTNIFQRDTGRISYYQYQTGSKDEARPLVVFLHGSGERGFKNQMPLLGNDVPKTIHDYISKHENAVLLVPQATWAPELNGWFRPEIRKTLLSLIKSKIQSDNIDSKRIYLVGLSNGGAATWHFAEHHSDLFSAIVPCCGYIYNEDKSFVGAAGEGRYMHPRMAEAKALKETPIWAFHSHDDHTVNVQGTLEATEMVKKCGNQNVNVTIYDDGKVTPNPHGCWEPAFDTPTLLPWLFSQRKS</sequence>
<protein>
    <recommendedName>
        <fullName evidence="2">Phospholipase/carboxylesterase/thioesterase domain-containing protein</fullName>
    </recommendedName>
</protein>
<organism evidence="3 4">
    <name type="scientific">Lactiplantibacillus pentosus DSM 20314</name>
    <dbReference type="NCBI Taxonomy" id="1423791"/>
    <lineage>
        <taxon>Bacteria</taxon>
        <taxon>Bacillati</taxon>
        <taxon>Bacillota</taxon>
        <taxon>Bacilli</taxon>
        <taxon>Lactobacillales</taxon>
        <taxon>Lactobacillaceae</taxon>
        <taxon>Lactiplantibacillus</taxon>
    </lineage>
</organism>
<dbReference type="SUPFAM" id="SSF53474">
    <property type="entry name" value="alpha/beta-Hydrolases"/>
    <property type="match status" value="1"/>
</dbReference>
<keyword evidence="1" id="KW-0732">Signal</keyword>
<gene>
    <name evidence="3" type="ORF">FD24_GL001053</name>
</gene>
<dbReference type="InterPro" id="IPR029058">
    <property type="entry name" value="AB_hydrolase_fold"/>
</dbReference>
<feature type="domain" description="Phospholipase/carboxylesterase/thioesterase" evidence="2">
    <location>
        <begin position="132"/>
        <end position="322"/>
    </location>
</feature>
<dbReference type="Gene3D" id="3.40.50.1820">
    <property type="entry name" value="alpha/beta hydrolase"/>
    <property type="match status" value="1"/>
</dbReference>
<dbReference type="RefSeq" id="WP_056952952.1">
    <property type="nucleotide sequence ID" value="NZ_AZCU01000016.1"/>
</dbReference>
<dbReference type="PANTHER" id="PTHR43037">
    <property type="entry name" value="UNNAMED PRODUCT-RELATED"/>
    <property type="match status" value="1"/>
</dbReference>
<dbReference type="PANTHER" id="PTHR43037:SF1">
    <property type="entry name" value="BLL1128 PROTEIN"/>
    <property type="match status" value="1"/>
</dbReference>
<dbReference type="GO" id="GO:0016787">
    <property type="term" value="F:hydrolase activity"/>
    <property type="evidence" value="ECO:0007669"/>
    <property type="project" value="InterPro"/>
</dbReference>
<comment type="caution">
    <text evidence="3">The sequence shown here is derived from an EMBL/GenBank/DDBJ whole genome shotgun (WGS) entry which is preliminary data.</text>
</comment>
<dbReference type="AlphaFoldDB" id="A0A837R815"/>
<reference evidence="3 4" key="1">
    <citation type="journal article" date="2015" name="Genome Announc.">
        <title>Expanding the biotechnology potential of lactobacilli through comparative genomics of 213 strains and associated genera.</title>
        <authorList>
            <person name="Sun Z."/>
            <person name="Harris H.M."/>
            <person name="McCann A."/>
            <person name="Guo C."/>
            <person name="Argimon S."/>
            <person name="Zhang W."/>
            <person name="Yang X."/>
            <person name="Jeffery I.B."/>
            <person name="Cooney J.C."/>
            <person name="Kagawa T.F."/>
            <person name="Liu W."/>
            <person name="Song Y."/>
            <person name="Salvetti E."/>
            <person name="Wrobel A."/>
            <person name="Rasinkangas P."/>
            <person name="Parkhill J."/>
            <person name="Rea M.C."/>
            <person name="O'Sullivan O."/>
            <person name="Ritari J."/>
            <person name="Douillard F.P."/>
            <person name="Paul Ross R."/>
            <person name="Yang R."/>
            <person name="Briner A.E."/>
            <person name="Felis G.E."/>
            <person name="de Vos W.M."/>
            <person name="Barrangou R."/>
            <person name="Klaenhammer T.R."/>
            <person name="Caufield P.W."/>
            <person name="Cui Y."/>
            <person name="Zhang H."/>
            <person name="O'Toole P.W."/>
        </authorList>
    </citation>
    <scope>NUCLEOTIDE SEQUENCE [LARGE SCALE GENOMIC DNA]</scope>
    <source>
        <strain evidence="3 4">DSM 20314</strain>
    </source>
</reference>
<evidence type="ECO:0000313" key="3">
    <source>
        <dbReference type="EMBL" id="KRK23371.1"/>
    </source>
</evidence>
<proteinExistence type="predicted"/>
<dbReference type="EMBL" id="AZCU01000016">
    <property type="protein sequence ID" value="KRK23371.1"/>
    <property type="molecule type" value="Genomic_DNA"/>
</dbReference>
<evidence type="ECO:0000256" key="1">
    <source>
        <dbReference type="ARBA" id="ARBA00022729"/>
    </source>
</evidence>
<dbReference type="InterPro" id="IPR003140">
    <property type="entry name" value="PLipase/COase/thioEstase"/>
</dbReference>
<accession>A0A837R815</accession>
<dbReference type="GeneID" id="49395466"/>